<comment type="function">
    <text evidence="6">Quinone reductase that provides resistance to thiol-specific stress caused by electrophilic quinones.</text>
</comment>
<dbReference type="Pfam" id="PF02525">
    <property type="entry name" value="Flavodoxin_2"/>
    <property type="match status" value="1"/>
</dbReference>
<dbReference type="HAMAP" id="MF_01216">
    <property type="entry name" value="Azoreductase_type1"/>
    <property type="match status" value="1"/>
</dbReference>
<comment type="cofactor">
    <cofactor evidence="6">
        <name>FMN</name>
        <dbReference type="ChEBI" id="CHEBI:58210"/>
    </cofactor>
    <text evidence="6">Binds 1 FMN per subunit.</text>
</comment>
<evidence type="ECO:0000259" key="7">
    <source>
        <dbReference type="Pfam" id="PF02525"/>
    </source>
</evidence>
<comment type="catalytic activity">
    <reaction evidence="6">
        <text>2 a quinone + NADH + H(+) = 2 a 1,4-benzosemiquinone + NAD(+)</text>
        <dbReference type="Rhea" id="RHEA:65952"/>
        <dbReference type="ChEBI" id="CHEBI:15378"/>
        <dbReference type="ChEBI" id="CHEBI:57540"/>
        <dbReference type="ChEBI" id="CHEBI:57945"/>
        <dbReference type="ChEBI" id="CHEBI:132124"/>
        <dbReference type="ChEBI" id="CHEBI:134225"/>
    </reaction>
</comment>
<evidence type="ECO:0000256" key="6">
    <source>
        <dbReference type="HAMAP-Rule" id="MF_01216"/>
    </source>
</evidence>
<dbReference type="EC" id="1.6.5.-" evidence="6"/>
<dbReference type="InterPro" id="IPR050104">
    <property type="entry name" value="FMN-dep_NADH:Q_OxRdtase_AzoR1"/>
</dbReference>
<keyword evidence="1 6" id="KW-0285">Flavoprotein</keyword>
<keyword evidence="4 6" id="KW-0520">NAD</keyword>
<reference evidence="9" key="1">
    <citation type="submission" date="2021-03" db="EMBL/GenBank/DDBJ databases">
        <title>Assistant Professor.</title>
        <authorList>
            <person name="Huq M.A."/>
        </authorList>
    </citation>
    <scope>NUCLEOTIDE SEQUENCE [LARGE SCALE GENOMIC DNA]</scope>
    <source>
        <strain evidence="9">MAH-28</strain>
    </source>
</reference>
<dbReference type="Proteomes" id="UP000679126">
    <property type="component" value="Unassembled WGS sequence"/>
</dbReference>
<feature type="domain" description="Flavodoxin-like fold" evidence="7">
    <location>
        <begin position="2"/>
        <end position="206"/>
    </location>
</feature>
<keyword evidence="2 6" id="KW-0288">FMN</keyword>
<organism evidence="8 9">
    <name type="scientific">Chitinophaga chungangae</name>
    <dbReference type="NCBI Taxonomy" id="2821488"/>
    <lineage>
        <taxon>Bacteria</taxon>
        <taxon>Pseudomonadati</taxon>
        <taxon>Bacteroidota</taxon>
        <taxon>Chitinophagia</taxon>
        <taxon>Chitinophagales</taxon>
        <taxon>Chitinophagaceae</taxon>
        <taxon>Chitinophaga</taxon>
    </lineage>
</organism>
<sequence>MKKVLVINTSARTAGSKSRKLTEMFTESWERTHDRPEIRFRELGTGDVPHISGEWLTAAFKPAAARSEEENGLLARSDIYISELREADVIVLGAPMYNWSVPSTLKAWLDHVMRINETFRADPARAPHPYIGLLKNKTLILLLTRGNDGYEKGEHSEHMNFQSTYLETVFNIMGITDIHTIAVNGASLGAEMLESSIDRARQAINRLVKGELIL</sequence>
<comment type="caution">
    <text evidence="8">The sequence shown here is derived from an EMBL/GenBank/DDBJ whole genome shotgun (WGS) entry which is preliminary data.</text>
</comment>
<evidence type="ECO:0000256" key="2">
    <source>
        <dbReference type="ARBA" id="ARBA00022643"/>
    </source>
</evidence>
<gene>
    <name evidence="6" type="primary">azoR</name>
    <name evidence="8" type="ORF">J7I43_23375</name>
</gene>
<comment type="function">
    <text evidence="6">Also exhibits azoreductase activity. Catalyzes the reductive cleavage of the azo bond in aromatic azo compounds to the corresponding amines.</text>
</comment>
<comment type="similarity">
    <text evidence="6">Belongs to the azoreductase type 1 family.</text>
</comment>
<dbReference type="PANTHER" id="PTHR43741">
    <property type="entry name" value="FMN-DEPENDENT NADH-AZOREDUCTASE 1"/>
    <property type="match status" value="1"/>
</dbReference>
<dbReference type="EC" id="1.7.1.17" evidence="6"/>
<comment type="caution">
    <text evidence="6">Lacks conserved residue(s) required for the propagation of feature annotation.</text>
</comment>
<evidence type="ECO:0000313" key="9">
    <source>
        <dbReference type="Proteomes" id="UP000679126"/>
    </source>
</evidence>
<evidence type="ECO:0000256" key="4">
    <source>
        <dbReference type="ARBA" id="ARBA00023027"/>
    </source>
</evidence>
<dbReference type="SUPFAM" id="SSF52218">
    <property type="entry name" value="Flavoproteins"/>
    <property type="match status" value="1"/>
</dbReference>
<dbReference type="PANTHER" id="PTHR43741:SF4">
    <property type="entry name" value="FMN-DEPENDENT NADH:QUINONE OXIDOREDUCTASE"/>
    <property type="match status" value="1"/>
</dbReference>
<proteinExistence type="inferred from homology"/>
<dbReference type="RefSeq" id="WP_209148416.1">
    <property type="nucleotide sequence ID" value="NZ_JAGHKP010000005.1"/>
</dbReference>
<dbReference type="Gene3D" id="3.40.50.360">
    <property type="match status" value="1"/>
</dbReference>
<dbReference type="InterPro" id="IPR029039">
    <property type="entry name" value="Flavoprotein-like_sf"/>
</dbReference>
<comment type="subunit">
    <text evidence="6">Homodimer.</text>
</comment>
<comment type="catalytic activity">
    <reaction evidence="5">
        <text>N,N-dimethyl-1,4-phenylenediamine + anthranilate + 2 NAD(+) = 2-(4-dimethylaminophenyl)diazenylbenzoate + 2 NADH + 2 H(+)</text>
        <dbReference type="Rhea" id="RHEA:55872"/>
        <dbReference type="ChEBI" id="CHEBI:15378"/>
        <dbReference type="ChEBI" id="CHEBI:15783"/>
        <dbReference type="ChEBI" id="CHEBI:16567"/>
        <dbReference type="ChEBI" id="CHEBI:57540"/>
        <dbReference type="ChEBI" id="CHEBI:57945"/>
        <dbReference type="ChEBI" id="CHEBI:71579"/>
        <dbReference type="EC" id="1.7.1.17"/>
    </reaction>
    <physiologicalReaction direction="right-to-left" evidence="5">
        <dbReference type="Rhea" id="RHEA:55874"/>
    </physiologicalReaction>
</comment>
<evidence type="ECO:0000256" key="5">
    <source>
        <dbReference type="ARBA" id="ARBA00048542"/>
    </source>
</evidence>
<keyword evidence="3 6" id="KW-0560">Oxidoreductase</keyword>
<name>A0ABS3YKH4_9BACT</name>
<feature type="binding site" evidence="6">
    <location>
        <begin position="16"/>
        <end position="18"/>
    </location>
    <ligand>
        <name>FMN</name>
        <dbReference type="ChEBI" id="CHEBI:58210"/>
    </ligand>
</feature>
<accession>A0ABS3YKH4</accession>
<evidence type="ECO:0000313" key="8">
    <source>
        <dbReference type="EMBL" id="MBO9155187.1"/>
    </source>
</evidence>
<protein>
    <recommendedName>
        <fullName evidence="6">FMN dependent NADH:quinone oxidoreductase</fullName>
        <ecNumber evidence="6">1.6.5.-</ecNumber>
    </recommendedName>
    <alternativeName>
        <fullName evidence="6">Azo-dye reductase</fullName>
    </alternativeName>
    <alternativeName>
        <fullName evidence="6">FMN-dependent NADH-azo compound oxidoreductase</fullName>
    </alternativeName>
    <alternativeName>
        <fullName evidence="6">FMN-dependent NADH-azoreductase</fullName>
        <ecNumber evidence="6">1.7.1.17</ecNumber>
    </alternativeName>
</protein>
<feature type="binding site" evidence="6">
    <location>
        <position position="10"/>
    </location>
    <ligand>
        <name>FMN</name>
        <dbReference type="ChEBI" id="CHEBI:58210"/>
    </ligand>
</feature>
<evidence type="ECO:0000256" key="3">
    <source>
        <dbReference type="ARBA" id="ARBA00023002"/>
    </source>
</evidence>
<evidence type="ECO:0000256" key="1">
    <source>
        <dbReference type="ARBA" id="ARBA00022630"/>
    </source>
</evidence>
<dbReference type="InterPro" id="IPR003680">
    <property type="entry name" value="Flavodoxin_fold"/>
</dbReference>
<dbReference type="InterPro" id="IPR023048">
    <property type="entry name" value="NADH:quinone_OxRdtase_FMN_depd"/>
</dbReference>
<dbReference type="EMBL" id="JAGHKP010000005">
    <property type="protein sequence ID" value="MBO9155187.1"/>
    <property type="molecule type" value="Genomic_DNA"/>
</dbReference>
<keyword evidence="9" id="KW-1185">Reference proteome</keyword>